<name>A0A7D9CW95_DEKBR</name>
<dbReference type="OrthoDB" id="4069694at2759"/>
<dbReference type="OMA" id="THPSVEF"/>
<dbReference type="Proteomes" id="UP000478008">
    <property type="component" value="Unassembled WGS sequence"/>
</dbReference>
<dbReference type="AlphaFoldDB" id="A0A7D9CW95"/>
<gene>
    <name evidence="3" type="ORF">BRETT_003451</name>
    <name evidence="4" type="ORF">DEBR0S1_34442G</name>
    <name evidence="2" type="ORF">HII12_004730</name>
</gene>
<evidence type="ECO:0000313" key="5">
    <source>
        <dbReference type="Proteomes" id="UP000478008"/>
    </source>
</evidence>
<sequence>MKASTILTSAVFATMAAADLTPKQVADISVLFEDIDSNTMQYISYLLTHPSVEFPSNLINLYTKMMTYTDDSFTTLFKTLAASEYSQISSLETALPWYSTRLYSEIKSAEAAARR</sequence>
<protein>
    <submittedName>
        <fullName evidence="4">DEBR0S1_34442g1_1</fullName>
    </submittedName>
</protein>
<dbReference type="RefSeq" id="XP_041139751.1">
    <property type="nucleotide sequence ID" value="XM_041281960.1"/>
</dbReference>
<dbReference type="GeneID" id="64575375"/>
<proteinExistence type="predicted"/>
<feature type="signal peptide" evidence="1">
    <location>
        <begin position="1"/>
        <end position="18"/>
    </location>
</feature>
<dbReference type="Pfam" id="PF00660">
    <property type="entry name" value="SRP1_TIP1"/>
    <property type="match status" value="1"/>
</dbReference>
<dbReference type="PROSITE" id="PS00724">
    <property type="entry name" value="SRP1_TIP1"/>
    <property type="match status" value="1"/>
</dbReference>
<keyword evidence="5" id="KW-1185">Reference proteome</keyword>
<dbReference type="Proteomes" id="UP000663131">
    <property type="component" value="Chromosome 9"/>
</dbReference>
<evidence type="ECO:0000313" key="4">
    <source>
        <dbReference type="EMBL" id="VUG17154.1"/>
    </source>
</evidence>
<dbReference type="EMBL" id="CP063137">
    <property type="protein sequence ID" value="QOU23258.1"/>
    <property type="molecule type" value="Genomic_DNA"/>
</dbReference>
<feature type="chain" id="PRO_5036201935" evidence="1">
    <location>
        <begin position="19"/>
        <end position="115"/>
    </location>
</feature>
<reference evidence="3" key="3">
    <citation type="submission" date="2020-10" db="EMBL/GenBank/DDBJ databases">
        <authorList>
            <person name="Palmer J.M."/>
        </authorList>
    </citation>
    <scope>NUCLEOTIDE SEQUENCE</scope>
    <source>
        <strain evidence="3">UCD 2041</strain>
    </source>
</reference>
<reference evidence="3" key="4">
    <citation type="journal article" name="BMC Genomics">
        <title>New genome assemblies reveal patterns of domestication and adaptation across Brettanomyces (Dekkera) species.</title>
        <authorList>
            <person name="Roach M.J."/>
            <person name="Borneman A.R."/>
        </authorList>
    </citation>
    <scope>NUCLEOTIDE SEQUENCE</scope>
    <source>
        <strain evidence="3">UCD 2041</strain>
    </source>
</reference>
<evidence type="ECO:0000313" key="6">
    <source>
        <dbReference type="Proteomes" id="UP000568158"/>
    </source>
</evidence>
<dbReference type="Proteomes" id="UP000568158">
    <property type="component" value="Unassembled WGS sequence"/>
</dbReference>
<dbReference type="EMBL" id="CABFWN010000001">
    <property type="protein sequence ID" value="VUG17154.1"/>
    <property type="molecule type" value="Genomic_DNA"/>
</dbReference>
<evidence type="ECO:0000313" key="3">
    <source>
        <dbReference type="EMBL" id="QOU23258.1"/>
    </source>
</evidence>
<keyword evidence="1" id="KW-0732">Signal</keyword>
<organism evidence="4 5">
    <name type="scientific">Dekkera bruxellensis</name>
    <name type="common">Brettanomyces custersii</name>
    <dbReference type="NCBI Taxonomy" id="5007"/>
    <lineage>
        <taxon>Eukaryota</taxon>
        <taxon>Fungi</taxon>
        <taxon>Dikarya</taxon>
        <taxon>Ascomycota</taxon>
        <taxon>Saccharomycotina</taxon>
        <taxon>Pichiomycetes</taxon>
        <taxon>Pichiales</taxon>
        <taxon>Pichiaceae</taxon>
        <taxon>Brettanomyces</taxon>
    </lineage>
</organism>
<evidence type="ECO:0000313" key="2">
    <source>
        <dbReference type="EMBL" id="KAF6007210.1"/>
    </source>
</evidence>
<reference evidence="4 5" key="1">
    <citation type="submission" date="2019-07" db="EMBL/GenBank/DDBJ databases">
        <authorList>
            <person name="Friedrich A."/>
            <person name="Schacherer J."/>
        </authorList>
    </citation>
    <scope>NUCLEOTIDE SEQUENCE [LARGE SCALE GENOMIC DNA]</scope>
</reference>
<reference evidence="2 6" key="2">
    <citation type="journal article" date="2020" name="Appl. Microbiol. Biotechnol.">
        <title>Targeted gene deletion in Brettanomyces bruxellensis with an expression-free CRISPR-Cas9 system.</title>
        <authorList>
            <person name="Varela C."/>
            <person name="Bartel C."/>
            <person name="Onetto C."/>
            <person name="Borneman A."/>
        </authorList>
    </citation>
    <scope>NUCLEOTIDE SEQUENCE [LARGE SCALE GENOMIC DNA]</scope>
    <source>
        <strain evidence="2 6">AWRI1613</strain>
    </source>
</reference>
<evidence type="ECO:0000256" key="1">
    <source>
        <dbReference type="SAM" id="SignalP"/>
    </source>
</evidence>
<dbReference type="InterPro" id="IPR000992">
    <property type="entry name" value="SRP1_TIP1"/>
</dbReference>
<dbReference type="KEGG" id="bbrx:BRETT_003451"/>
<accession>A0A7D9CW95</accession>
<dbReference type="EMBL" id="JABCYN010000043">
    <property type="protein sequence ID" value="KAF6007210.1"/>
    <property type="molecule type" value="Genomic_DNA"/>
</dbReference>